<protein>
    <submittedName>
        <fullName evidence="2">Cobalt chelatase</fullName>
    </submittedName>
</protein>
<dbReference type="Proteomes" id="UP000615989">
    <property type="component" value="Unassembled WGS sequence"/>
</dbReference>
<sequence length="576" mass="63722">MPTAQQSARRQQKVEELCAATLRALTGEPALHYRSRRLYAGERRVPVHAPHLAVDPGTDGFADCRAAVDGVALRLLHSDTALHASLCPADPVERLVFELLEQLRVETLAPAWMPGLAANLHARFANWSRAFHRSGLTEGSVGILLYTVAQMCWSRLTARRVLEDTEDCIESTRMSLVFALGTSLAGIRRERREQRAYAPHALEIARVVGERVRAERAAAQDGDVEAQDEDDAKRGFALLLDFDDGGDAGDGIAAATTGASKVFEDAALAYRVHTTRFDTEIAAATLVRRALLAEYRERLDRRVAEQGVNLARLARGLDAVLARPAQDGWRFGEEEGHLDGRRLAQLISSPAERRVFRHERHMPQADCVVSFLLDCSGSMKTYIEPVAVMLDVLIRTLGMIDVATELLGFTTGAWNGGRAYRDWMNRGRPRHPGRLNEVCHLVFKDADRGWRRARADIAALFKADLFREGIDGEAVDWACNRLLARSASRRILVVISDGCPSDSATGLANDPFYLDNHLKDVVARREREGAVEIVGVGVGLDLSPFYRRSLATDLTQGLDNALFPDIVQLIGGRRRR</sequence>
<gene>
    <name evidence="2" type="ORF">GO606_12890</name>
</gene>
<dbReference type="PIRSF" id="PIRSF031715">
    <property type="entry name" value="Cob_chel_CobT"/>
    <property type="match status" value="1"/>
</dbReference>
<evidence type="ECO:0000313" key="3">
    <source>
        <dbReference type="Proteomes" id="UP000615989"/>
    </source>
</evidence>
<dbReference type="PANTHER" id="PTHR41248">
    <property type="entry name" value="NORD PROTEIN"/>
    <property type="match status" value="1"/>
</dbReference>
<dbReference type="PANTHER" id="PTHR41248:SF1">
    <property type="entry name" value="NORD PROTEIN"/>
    <property type="match status" value="1"/>
</dbReference>
<accession>A0ABX1PM58</accession>
<organism evidence="2 3">
    <name type="scientific">Aromatoleum anaerobium</name>
    <dbReference type="NCBI Taxonomy" id="182180"/>
    <lineage>
        <taxon>Bacteria</taxon>
        <taxon>Pseudomonadati</taxon>
        <taxon>Pseudomonadota</taxon>
        <taxon>Betaproteobacteria</taxon>
        <taxon>Rhodocyclales</taxon>
        <taxon>Rhodocyclaceae</taxon>
        <taxon>Aromatoleum</taxon>
    </lineage>
</organism>
<dbReference type="Pfam" id="PF11775">
    <property type="entry name" value="CobT_C"/>
    <property type="match status" value="1"/>
</dbReference>
<dbReference type="InterPro" id="IPR006538">
    <property type="entry name" value="CobT"/>
</dbReference>
<comment type="caution">
    <text evidence="2">The sequence shown here is derived from an EMBL/GenBank/DDBJ whole genome shotgun (WGS) entry which is preliminary data.</text>
</comment>
<reference evidence="2" key="1">
    <citation type="submission" date="2019-12" db="EMBL/GenBank/DDBJ databases">
        <title>Comparative genomics gives insights into the taxonomy of the Azoarcus-Aromatoleum group and reveals separate origins of nif in the plant-associated Azoarcus and non-plant-associated Aromatoleum sub-groups.</title>
        <authorList>
            <person name="Lafos M."/>
            <person name="Maluk M."/>
            <person name="Batista M."/>
            <person name="Junghare M."/>
            <person name="Carmona M."/>
            <person name="Faoro H."/>
            <person name="Cruz L.M."/>
            <person name="Battistoni F."/>
            <person name="De Souza E."/>
            <person name="Pedrosa F."/>
            <person name="Chen W.-M."/>
            <person name="Poole P.S."/>
            <person name="Dixon R.A."/>
            <person name="James E.K."/>
        </authorList>
    </citation>
    <scope>NUCLEOTIDE SEQUENCE</scope>
    <source>
        <strain evidence="2">LuFRes1</strain>
    </source>
</reference>
<dbReference type="SUPFAM" id="SSF53300">
    <property type="entry name" value="vWA-like"/>
    <property type="match status" value="1"/>
</dbReference>
<dbReference type="InterPro" id="IPR036465">
    <property type="entry name" value="vWFA_dom_sf"/>
</dbReference>
<evidence type="ECO:0000313" key="2">
    <source>
        <dbReference type="EMBL" id="NMG25599.1"/>
    </source>
</evidence>
<keyword evidence="3" id="KW-1185">Reference proteome</keyword>
<dbReference type="EMBL" id="WTVG01000036">
    <property type="protein sequence ID" value="NMG25599.1"/>
    <property type="molecule type" value="Genomic_DNA"/>
</dbReference>
<proteinExistence type="predicted"/>
<dbReference type="InterPro" id="IPR051928">
    <property type="entry name" value="NorD/CobT"/>
</dbReference>
<evidence type="ECO:0000259" key="1">
    <source>
        <dbReference type="Pfam" id="PF11775"/>
    </source>
</evidence>
<dbReference type="InterPro" id="IPR025861">
    <property type="entry name" value="CobT_VWA_dom"/>
</dbReference>
<name>A0ABX1PM58_9RHOO</name>
<feature type="domain" description="Cobalamin biosynthesis protein CobT VWA" evidence="1">
    <location>
        <begin position="355"/>
        <end position="562"/>
    </location>
</feature>
<dbReference type="Pfam" id="PF06213">
    <property type="entry name" value="CobT"/>
    <property type="match status" value="1"/>
</dbReference>